<evidence type="ECO:0000256" key="6">
    <source>
        <dbReference type="ARBA" id="ARBA00023102"/>
    </source>
</evidence>
<reference evidence="10 11" key="1">
    <citation type="journal article" date="2016" name="Nat. Commun.">
        <title>Thousands of microbial genomes shed light on interconnected biogeochemical processes in an aquifer system.</title>
        <authorList>
            <person name="Anantharaman K."/>
            <person name="Brown C.T."/>
            <person name="Hug L.A."/>
            <person name="Sharon I."/>
            <person name="Castelle C.J."/>
            <person name="Probst A.J."/>
            <person name="Thomas B.C."/>
            <person name="Singh A."/>
            <person name="Wilkins M.J."/>
            <person name="Karaoz U."/>
            <person name="Brodie E.L."/>
            <person name="Williams K.H."/>
            <person name="Hubbard S.S."/>
            <person name="Banfield J.F."/>
        </authorList>
    </citation>
    <scope>NUCLEOTIDE SEQUENCE [LARGE SCALE GENOMIC DNA]</scope>
</reference>
<dbReference type="SUPFAM" id="SSF89550">
    <property type="entry name" value="PHP domain-like"/>
    <property type="match status" value="1"/>
</dbReference>
<gene>
    <name evidence="10" type="ORF">A2024_08820</name>
</gene>
<dbReference type="Proteomes" id="UP000177230">
    <property type="component" value="Unassembled WGS sequence"/>
</dbReference>
<accession>A0A1F5R7M6</accession>
<dbReference type="UniPathway" id="UPA00031">
    <property type="reaction ID" value="UER00013"/>
</dbReference>
<name>A0A1F5R7M6_9BACT</name>
<evidence type="ECO:0000313" key="10">
    <source>
        <dbReference type="EMBL" id="OGF10447.1"/>
    </source>
</evidence>
<dbReference type="GO" id="GO:0004401">
    <property type="term" value="F:histidinol-phosphatase activity"/>
    <property type="evidence" value="ECO:0007669"/>
    <property type="project" value="UniProtKB-UniRule"/>
</dbReference>
<dbReference type="InterPro" id="IPR016195">
    <property type="entry name" value="Pol/histidinol_Pase-like"/>
</dbReference>
<keyword evidence="5 8" id="KW-0378">Hydrolase</keyword>
<comment type="similarity">
    <text evidence="2 8">Belongs to the PHP hydrolase family. HisK subfamily.</text>
</comment>
<dbReference type="EMBL" id="MFFM01000038">
    <property type="protein sequence ID" value="OGF10447.1"/>
    <property type="molecule type" value="Genomic_DNA"/>
</dbReference>
<proteinExistence type="inferred from homology"/>
<dbReference type="GO" id="GO:0005737">
    <property type="term" value="C:cytoplasm"/>
    <property type="evidence" value="ECO:0007669"/>
    <property type="project" value="TreeGrafter"/>
</dbReference>
<comment type="pathway">
    <text evidence="1 8">Amino-acid biosynthesis; L-histidine biosynthesis; L-histidine from 5-phospho-alpha-D-ribose 1-diphosphate: step 8/9.</text>
</comment>
<dbReference type="NCBIfam" id="TIGR01856">
    <property type="entry name" value="hisJ_fam"/>
    <property type="match status" value="1"/>
</dbReference>
<evidence type="ECO:0000256" key="5">
    <source>
        <dbReference type="ARBA" id="ARBA00022801"/>
    </source>
</evidence>
<keyword evidence="4 8" id="KW-0028">Amino-acid biosynthesis</keyword>
<dbReference type="Gene3D" id="3.20.20.140">
    <property type="entry name" value="Metal-dependent hydrolases"/>
    <property type="match status" value="1"/>
</dbReference>
<dbReference type="Pfam" id="PF02811">
    <property type="entry name" value="PHP"/>
    <property type="match status" value="1"/>
</dbReference>
<comment type="catalytic activity">
    <reaction evidence="7 8">
        <text>L-histidinol phosphate + H2O = L-histidinol + phosphate</text>
        <dbReference type="Rhea" id="RHEA:14465"/>
        <dbReference type="ChEBI" id="CHEBI:15377"/>
        <dbReference type="ChEBI" id="CHEBI:43474"/>
        <dbReference type="ChEBI" id="CHEBI:57699"/>
        <dbReference type="ChEBI" id="CHEBI:57980"/>
        <dbReference type="EC" id="3.1.3.15"/>
    </reaction>
</comment>
<evidence type="ECO:0000313" key="11">
    <source>
        <dbReference type="Proteomes" id="UP000177230"/>
    </source>
</evidence>
<comment type="caution">
    <text evidence="10">The sequence shown here is derived from an EMBL/GenBank/DDBJ whole genome shotgun (WGS) entry which is preliminary data.</text>
</comment>
<dbReference type="EC" id="3.1.3.15" evidence="3 8"/>
<evidence type="ECO:0000256" key="8">
    <source>
        <dbReference type="RuleBase" id="RU366003"/>
    </source>
</evidence>
<evidence type="ECO:0000256" key="1">
    <source>
        <dbReference type="ARBA" id="ARBA00004970"/>
    </source>
</evidence>
<dbReference type="InterPro" id="IPR010140">
    <property type="entry name" value="Histidinol_P_phosphatase_HisJ"/>
</dbReference>
<sequence length="266" mass="30583">MNPEILKYQIGTIDTHLHTKHSCDSKMEPAAACRRAMELGLKALVFTEHVDFDPSDQGYGVYNDKAVESSLADCRVLSGKHLKIYKGVEITYQPQYRDQIEKFINSYKFDFVMGSVHMVGMDDVSWPELAKKYYDRMEEEPAYTAYFQEMLKLADSRLFDCLGHLDLCKKYGFKHYGAMSWQKYQRPIKKILERAVQRDLMVEINTSGLRHDPQETYPGLPAVMEYLKMGGTRLTLGSDAHQAEHIAHGFNDIVTKIPELKGLNQK</sequence>
<protein>
    <recommendedName>
        <fullName evidence="3 8">Histidinol-phosphatase</fullName>
        <shortName evidence="8">HolPase</shortName>
        <ecNumber evidence="3 8">3.1.3.15</ecNumber>
    </recommendedName>
</protein>
<dbReference type="GO" id="GO:0000105">
    <property type="term" value="P:L-histidine biosynthetic process"/>
    <property type="evidence" value="ECO:0007669"/>
    <property type="project" value="UniProtKB-UniRule"/>
</dbReference>
<organism evidence="10 11">
    <name type="scientific">Candidatus Edwardsbacteria bacterium GWF2_54_11</name>
    <dbReference type="NCBI Taxonomy" id="1817851"/>
    <lineage>
        <taxon>Bacteria</taxon>
        <taxon>Candidatus Edwardsiibacteriota</taxon>
    </lineage>
</organism>
<feature type="domain" description="PHP" evidence="9">
    <location>
        <begin position="14"/>
        <end position="207"/>
    </location>
</feature>
<dbReference type="InterPro" id="IPR004013">
    <property type="entry name" value="PHP_dom"/>
</dbReference>
<dbReference type="PANTHER" id="PTHR21039">
    <property type="entry name" value="HISTIDINOL PHOSPHATASE-RELATED"/>
    <property type="match status" value="1"/>
</dbReference>
<evidence type="ECO:0000256" key="4">
    <source>
        <dbReference type="ARBA" id="ARBA00022605"/>
    </source>
</evidence>
<evidence type="ECO:0000256" key="3">
    <source>
        <dbReference type="ARBA" id="ARBA00013085"/>
    </source>
</evidence>
<evidence type="ECO:0000259" key="9">
    <source>
        <dbReference type="Pfam" id="PF02811"/>
    </source>
</evidence>
<evidence type="ECO:0000256" key="2">
    <source>
        <dbReference type="ARBA" id="ARBA00009152"/>
    </source>
</evidence>
<evidence type="ECO:0000256" key="7">
    <source>
        <dbReference type="ARBA" id="ARBA00049158"/>
    </source>
</evidence>
<keyword evidence="6 8" id="KW-0368">Histidine biosynthesis</keyword>
<dbReference type="AlphaFoldDB" id="A0A1F5R7M6"/>
<dbReference type="PANTHER" id="PTHR21039:SF0">
    <property type="entry name" value="HISTIDINOL-PHOSPHATASE"/>
    <property type="match status" value="1"/>
</dbReference>